<evidence type="ECO:0000313" key="9">
    <source>
        <dbReference type="EMBL" id="KWR54869.1"/>
    </source>
</evidence>
<dbReference type="PANTHER" id="PTHR30026:SF20">
    <property type="entry name" value="OUTER MEMBRANE PROTEIN TOLC"/>
    <property type="match status" value="1"/>
</dbReference>
<comment type="caution">
    <text evidence="9">The sequence shown here is derived from an EMBL/GenBank/DDBJ whole genome shotgun (WGS) entry which is preliminary data.</text>
</comment>
<feature type="coiled-coil region" evidence="8">
    <location>
        <begin position="229"/>
        <end position="256"/>
    </location>
</feature>
<dbReference type="Gene3D" id="1.20.1600.10">
    <property type="entry name" value="Outer membrane efflux proteins (OEP)"/>
    <property type="match status" value="1"/>
</dbReference>
<protein>
    <submittedName>
        <fullName evidence="9">Outer membrane channel protein</fullName>
    </submittedName>
</protein>
<dbReference type="GO" id="GO:0015288">
    <property type="term" value="F:porin activity"/>
    <property type="evidence" value="ECO:0007669"/>
    <property type="project" value="TreeGrafter"/>
</dbReference>
<keyword evidence="6" id="KW-0472">Membrane</keyword>
<evidence type="ECO:0000256" key="6">
    <source>
        <dbReference type="ARBA" id="ARBA00023136"/>
    </source>
</evidence>
<dbReference type="PATRIC" id="fig|46506.5.peg.2023"/>
<dbReference type="Proteomes" id="UP000056419">
    <property type="component" value="Unassembled WGS sequence"/>
</dbReference>
<dbReference type="AlphaFoldDB" id="A0A120A2A0"/>
<dbReference type="InterPro" id="IPR051906">
    <property type="entry name" value="TolC-like"/>
</dbReference>
<keyword evidence="3" id="KW-0813">Transport</keyword>
<keyword evidence="7" id="KW-0998">Cell outer membrane</keyword>
<dbReference type="SUPFAM" id="SSF56954">
    <property type="entry name" value="Outer membrane efflux proteins (OEP)"/>
    <property type="match status" value="1"/>
</dbReference>
<proteinExistence type="inferred from homology"/>
<evidence type="ECO:0000256" key="8">
    <source>
        <dbReference type="SAM" id="Coils"/>
    </source>
</evidence>
<evidence type="ECO:0000313" key="10">
    <source>
        <dbReference type="Proteomes" id="UP000056419"/>
    </source>
</evidence>
<organism evidence="9 10">
    <name type="scientific">Bacteroides stercoris</name>
    <dbReference type="NCBI Taxonomy" id="46506"/>
    <lineage>
        <taxon>Bacteria</taxon>
        <taxon>Pseudomonadati</taxon>
        <taxon>Bacteroidota</taxon>
        <taxon>Bacteroidia</taxon>
        <taxon>Bacteroidales</taxon>
        <taxon>Bacteroidaceae</taxon>
        <taxon>Bacteroides</taxon>
    </lineage>
</organism>
<dbReference type="Pfam" id="PF02321">
    <property type="entry name" value="OEP"/>
    <property type="match status" value="2"/>
</dbReference>
<dbReference type="GO" id="GO:0009279">
    <property type="term" value="C:cell outer membrane"/>
    <property type="evidence" value="ECO:0007669"/>
    <property type="project" value="UniProtKB-SubCell"/>
</dbReference>
<keyword evidence="10" id="KW-1185">Reference proteome</keyword>
<evidence type="ECO:0000256" key="2">
    <source>
        <dbReference type="ARBA" id="ARBA00007613"/>
    </source>
</evidence>
<dbReference type="GO" id="GO:1990281">
    <property type="term" value="C:efflux pump complex"/>
    <property type="evidence" value="ECO:0007669"/>
    <property type="project" value="TreeGrafter"/>
</dbReference>
<evidence type="ECO:0000256" key="3">
    <source>
        <dbReference type="ARBA" id="ARBA00022448"/>
    </source>
</evidence>
<evidence type="ECO:0000256" key="4">
    <source>
        <dbReference type="ARBA" id="ARBA00022452"/>
    </source>
</evidence>
<dbReference type="PANTHER" id="PTHR30026">
    <property type="entry name" value="OUTER MEMBRANE PROTEIN TOLC"/>
    <property type="match status" value="1"/>
</dbReference>
<name>A0A120A2A0_BACSE</name>
<dbReference type="EMBL" id="LRGC01000007">
    <property type="protein sequence ID" value="KWR54869.1"/>
    <property type="molecule type" value="Genomic_DNA"/>
</dbReference>
<comment type="similarity">
    <text evidence="2">Belongs to the outer membrane factor (OMF) (TC 1.B.17) family.</text>
</comment>
<evidence type="ECO:0000256" key="1">
    <source>
        <dbReference type="ARBA" id="ARBA00004442"/>
    </source>
</evidence>
<evidence type="ECO:0000256" key="5">
    <source>
        <dbReference type="ARBA" id="ARBA00022692"/>
    </source>
</evidence>
<accession>A0A120A2A0</accession>
<keyword evidence="8" id="KW-0175">Coiled coil</keyword>
<comment type="subcellular location">
    <subcellularLocation>
        <location evidence="1">Cell outer membrane</location>
    </subcellularLocation>
</comment>
<gene>
    <name evidence="9" type="ORF">AA415_01898</name>
</gene>
<dbReference type="GO" id="GO:0015562">
    <property type="term" value="F:efflux transmembrane transporter activity"/>
    <property type="evidence" value="ECO:0007669"/>
    <property type="project" value="InterPro"/>
</dbReference>
<keyword evidence="4" id="KW-1134">Transmembrane beta strand</keyword>
<evidence type="ECO:0000256" key="7">
    <source>
        <dbReference type="ARBA" id="ARBA00023237"/>
    </source>
</evidence>
<dbReference type="STRING" id="46506.AA415_01898"/>
<sequence length="515" mass="57194">MQLLLLHKTIFPQHLQCIDTMKKFFCFIYLTCLMLPTSAQGILSLDSCRALAVANNKELLISREKINAAHYRKKEAFTNYLPKISATGGYMRNQKEFSLLNDAQKSALGSVGTQVSGALQNGIQGMMTQYPQLAQNPQFMALVQSLGNIDIATPLNGLGQSLVDAFRTDTRNMYAGALTLTQPLYMGGKIRVYNKITRYAEELARQQHNSGMQEVILSTDQAYWQVVSLANKKKLAEGYLELLQKLESDIDKMIAEGVATKADGLSVKVKVNEAEMTLTKVNDGLSLSRMLLCQLCGLDLSTPVTLADEQEDDLLPTPADNGSIDMNSVYATRPEVRSLELAAQIYKQKVNVTRSEFLPSVALIGNYMATNPSVFNSFENKFKGMWNVGVMVSIPVWHWGEGIYKVKAAKSEARISRYQLDDAKEKIELQVSQSVFKVNEAAKKLIMAEKNLEKADENLRYATLGFEEGVIPASNVLEAHTAWLSAQSEKIDAQIDVKLTEIYLKKATGSLNIEN</sequence>
<keyword evidence="5" id="KW-0812">Transmembrane</keyword>
<reference evidence="9 10" key="1">
    <citation type="journal article" date="2016" name="BMC Genomics">
        <title>Type VI secretion systems of human gut Bacteroidales segregate into three genetic architectures, two of which are contained on mobile genetic elements.</title>
        <authorList>
            <person name="Coyne M.J."/>
            <person name="Roelofs K.G."/>
            <person name="Comstock L.E."/>
        </authorList>
    </citation>
    <scope>NUCLEOTIDE SEQUENCE [LARGE SCALE GENOMIC DNA]</scope>
    <source>
        <strain evidence="9 10">CL09T03C01</strain>
    </source>
</reference>
<dbReference type="InterPro" id="IPR003423">
    <property type="entry name" value="OMP_efflux"/>
</dbReference>